<keyword evidence="2" id="KW-0645">Protease</keyword>
<dbReference type="Gene3D" id="3.40.390.10">
    <property type="entry name" value="Collagenase (Catalytic Domain)"/>
    <property type="match status" value="1"/>
</dbReference>
<dbReference type="InterPro" id="IPR006026">
    <property type="entry name" value="Peptidase_Metallo"/>
</dbReference>
<evidence type="ECO:0000256" key="1">
    <source>
        <dbReference type="ARBA" id="ARBA00010370"/>
    </source>
</evidence>
<comment type="cofactor">
    <cofactor evidence="7">
        <name>Zn(2+)</name>
        <dbReference type="ChEBI" id="CHEBI:29105"/>
    </cofactor>
    <text evidence="7">Binds 2 Zn(2+) ions per subunit.</text>
</comment>
<dbReference type="PRINTS" id="PR00138">
    <property type="entry name" value="MATRIXIN"/>
</dbReference>
<dbReference type="SUPFAM" id="SSF55486">
    <property type="entry name" value="Metalloproteases ('zincins'), catalytic domain"/>
    <property type="match status" value="1"/>
</dbReference>
<dbReference type="InterPro" id="IPR001584">
    <property type="entry name" value="Integrase_cat-core"/>
</dbReference>
<organism evidence="9 10">
    <name type="scientific">Cyphomyrmex costatus</name>
    <dbReference type="NCBI Taxonomy" id="456900"/>
    <lineage>
        <taxon>Eukaryota</taxon>
        <taxon>Metazoa</taxon>
        <taxon>Ecdysozoa</taxon>
        <taxon>Arthropoda</taxon>
        <taxon>Hexapoda</taxon>
        <taxon>Insecta</taxon>
        <taxon>Pterygota</taxon>
        <taxon>Neoptera</taxon>
        <taxon>Endopterygota</taxon>
        <taxon>Hymenoptera</taxon>
        <taxon>Apocrita</taxon>
        <taxon>Aculeata</taxon>
        <taxon>Formicoidea</taxon>
        <taxon>Formicidae</taxon>
        <taxon>Myrmicinae</taxon>
        <taxon>Cyphomyrmex</taxon>
    </lineage>
</organism>
<dbReference type="GO" id="GO:0031012">
    <property type="term" value="C:extracellular matrix"/>
    <property type="evidence" value="ECO:0007669"/>
    <property type="project" value="InterPro"/>
</dbReference>
<feature type="binding site" evidence="7">
    <location>
        <position position="84"/>
    </location>
    <ligand>
        <name>Ca(2+)</name>
        <dbReference type="ChEBI" id="CHEBI:29108"/>
        <label>3</label>
    </ligand>
</feature>
<dbReference type="SUPFAM" id="SSF53098">
    <property type="entry name" value="Ribonuclease H-like"/>
    <property type="match status" value="1"/>
</dbReference>
<evidence type="ECO:0000256" key="5">
    <source>
        <dbReference type="ARBA" id="ARBA00022833"/>
    </source>
</evidence>
<dbReference type="AlphaFoldDB" id="A0A151IA17"/>
<name>A0A151IA17_9HYME</name>
<dbReference type="PANTHER" id="PTHR37984">
    <property type="entry name" value="PROTEIN CBG26694"/>
    <property type="match status" value="1"/>
</dbReference>
<dbReference type="STRING" id="456900.A0A151IA17"/>
<gene>
    <name evidence="9" type="ORF">ALC62_13491</name>
</gene>
<sequence length="331" mass="38152">MPLQEQNTDTVKWKKTHLTWNFHLADANTLKLATYAFSIWAANTSLTFERKTLNPDILISYRGGIHTYIDNKRKETIYSGLFDGPGGVLAHAFPPMNDPMQSTEIHVDVAEPWHIQLNESMSENKLHLLYTLTHEIGHSLGLSHNYRADSLMFPYVTDRSVWKWPQGPNHRIHLDFCGPIRGHMYSVITDAYSKWIDVKGRAVKEYTSTWGVPYQIVSDNGPAFASEQFKEFVSRNAIKHTKMVPYHPASNGAAENAVRTFKKKFKLLLKDYTRQDALCKYLFHYRVTPHCTTEKSPAELQLNRRLRTRLDIIKGILKRRPNLIKVGITDL</sequence>
<evidence type="ECO:0000256" key="4">
    <source>
        <dbReference type="ARBA" id="ARBA00022801"/>
    </source>
</evidence>
<evidence type="ECO:0000256" key="6">
    <source>
        <dbReference type="PIRSR" id="PIRSR621190-1"/>
    </source>
</evidence>
<comment type="similarity">
    <text evidence="1">Belongs to the peptidase M10A family.</text>
</comment>
<dbReference type="GO" id="GO:0008270">
    <property type="term" value="F:zinc ion binding"/>
    <property type="evidence" value="ECO:0007669"/>
    <property type="project" value="InterPro"/>
</dbReference>
<protein>
    <submittedName>
        <fullName evidence="9">Uncharacterized protein K02A2.6</fullName>
    </submittedName>
</protein>
<feature type="domain" description="Integrase catalytic" evidence="8">
    <location>
        <begin position="202"/>
        <end position="305"/>
    </location>
</feature>
<comment type="cofactor">
    <cofactor evidence="7">
        <name>Ca(2+)</name>
        <dbReference type="ChEBI" id="CHEBI:29108"/>
    </cofactor>
    <text evidence="7">Can bind about 5 Ca(2+) ions per subunit.</text>
</comment>
<feature type="binding site" evidence="7">
    <location>
        <position position="70"/>
    </location>
    <ligand>
        <name>Zn(2+)</name>
        <dbReference type="ChEBI" id="CHEBI:29105"/>
        <label>1</label>
    </ligand>
</feature>
<dbReference type="Proteomes" id="UP000078542">
    <property type="component" value="Unassembled WGS sequence"/>
</dbReference>
<keyword evidence="4" id="KW-0378">Hydrolase</keyword>
<feature type="binding site" evidence="7">
    <location>
        <position position="56"/>
    </location>
    <ligand>
        <name>Ca(2+)</name>
        <dbReference type="ChEBI" id="CHEBI:29108"/>
        <label>2</label>
    </ligand>
</feature>
<feature type="binding site" evidence="7">
    <location>
        <position position="66"/>
    </location>
    <ligand>
        <name>Zn(2+)</name>
        <dbReference type="ChEBI" id="CHEBI:29105"/>
        <label>1</label>
    </ligand>
</feature>
<evidence type="ECO:0000259" key="8">
    <source>
        <dbReference type="PROSITE" id="PS50994"/>
    </source>
</evidence>
<feature type="active site" evidence="6">
    <location>
        <position position="135"/>
    </location>
</feature>
<evidence type="ECO:0000313" key="9">
    <source>
        <dbReference type="EMBL" id="KYM95857.1"/>
    </source>
</evidence>
<keyword evidence="5 7" id="KW-0862">Zinc</keyword>
<proteinExistence type="inferred from homology"/>
<evidence type="ECO:0000313" key="10">
    <source>
        <dbReference type="Proteomes" id="UP000078542"/>
    </source>
</evidence>
<feature type="binding site" evidence="7">
    <location>
        <position position="152"/>
    </location>
    <ligand>
        <name>Zn(2+)</name>
        <dbReference type="ChEBI" id="CHEBI:29105"/>
        <label>2</label>
        <note>catalytic</note>
    </ligand>
</feature>
<keyword evidence="3 7" id="KW-0479">Metal-binding</keyword>
<feature type="binding site" evidence="7">
    <location>
        <position position="91"/>
    </location>
    <ligand>
        <name>Zn(2+)</name>
        <dbReference type="ChEBI" id="CHEBI:29105"/>
        <label>1</label>
    </ligand>
</feature>
<evidence type="ECO:0000256" key="2">
    <source>
        <dbReference type="ARBA" id="ARBA00022670"/>
    </source>
</evidence>
<dbReference type="GO" id="GO:0006508">
    <property type="term" value="P:proteolysis"/>
    <property type="evidence" value="ECO:0007669"/>
    <property type="project" value="UniProtKB-KW"/>
</dbReference>
<dbReference type="InterPro" id="IPR036397">
    <property type="entry name" value="RNaseH_sf"/>
</dbReference>
<dbReference type="GO" id="GO:0004222">
    <property type="term" value="F:metalloendopeptidase activity"/>
    <property type="evidence" value="ECO:0007669"/>
    <property type="project" value="InterPro"/>
</dbReference>
<feature type="binding site" evidence="7">
    <location>
        <position position="134"/>
    </location>
    <ligand>
        <name>Zn(2+)</name>
        <dbReference type="ChEBI" id="CHEBI:29105"/>
        <label>2</label>
        <note>catalytic</note>
    </ligand>
</feature>
<feature type="binding site" evidence="7">
    <location>
        <position position="106"/>
    </location>
    <ligand>
        <name>Zn(2+)</name>
        <dbReference type="ChEBI" id="CHEBI:29105"/>
        <label>1</label>
    </ligand>
</feature>
<dbReference type="InterPro" id="IPR050951">
    <property type="entry name" value="Retrovirus_Pol_polyprotein"/>
</dbReference>
<dbReference type="SMART" id="SM00235">
    <property type="entry name" value="ZnMc"/>
    <property type="match status" value="1"/>
</dbReference>
<feature type="binding site" evidence="7">
    <location>
        <position position="138"/>
    </location>
    <ligand>
        <name>Zn(2+)</name>
        <dbReference type="ChEBI" id="CHEBI:29105"/>
        <label>2</label>
        <note>catalytic</note>
    </ligand>
</feature>
<dbReference type="PANTHER" id="PTHR37984:SF5">
    <property type="entry name" value="PROTEIN NYNRIN-LIKE"/>
    <property type="match status" value="1"/>
</dbReference>
<feature type="binding site" evidence="7">
    <location>
        <position position="111"/>
    </location>
    <ligand>
        <name>Ca(2+)</name>
        <dbReference type="ChEBI" id="CHEBI:29108"/>
        <label>3</label>
    </ligand>
</feature>
<dbReference type="InterPro" id="IPR024079">
    <property type="entry name" value="MetalloPept_cat_dom_sf"/>
</dbReference>
<dbReference type="EMBL" id="KQ978261">
    <property type="protein sequence ID" value="KYM95857.1"/>
    <property type="molecule type" value="Genomic_DNA"/>
</dbReference>
<dbReference type="PROSITE" id="PS50994">
    <property type="entry name" value="INTEGRASE"/>
    <property type="match status" value="1"/>
</dbReference>
<accession>A0A151IA17</accession>
<dbReference type="InterPro" id="IPR001818">
    <property type="entry name" value="Pept_M10_metallopeptidase"/>
</dbReference>
<evidence type="ECO:0000256" key="3">
    <source>
        <dbReference type="ARBA" id="ARBA00022723"/>
    </source>
</evidence>
<dbReference type="GO" id="GO:0003676">
    <property type="term" value="F:nucleic acid binding"/>
    <property type="evidence" value="ECO:0007669"/>
    <property type="project" value="InterPro"/>
</dbReference>
<feature type="binding site" evidence="7">
    <location>
        <position position="111"/>
    </location>
    <ligand>
        <name>Ca(2+)</name>
        <dbReference type="ChEBI" id="CHEBI:29108"/>
        <label>1</label>
    </ligand>
</feature>
<dbReference type="GO" id="GO:0015074">
    <property type="term" value="P:DNA integration"/>
    <property type="evidence" value="ECO:0007669"/>
    <property type="project" value="InterPro"/>
</dbReference>
<feature type="binding site" evidence="7">
    <location>
        <position position="108"/>
    </location>
    <ligand>
        <name>Ca(2+)</name>
        <dbReference type="ChEBI" id="CHEBI:29108"/>
        <label>3</label>
    </ligand>
</feature>
<evidence type="ECO:0000256" key="7">
    <source>
        <dbReference type="PIRSR" id="PIRSR621190-2"/>
    </source>
</evidence>
<keyword evidence="7" id="KW-0106">Calcium</keyword>
<dbReference type="InterPro" id="IPR021190">
    <property type="entry name" value="Pept_M10A"/>
</dbReference>
<dbReference type="InterPro" id="IPR012337">
    <property type="entry name" value="RNaseH-like_sf"/>
</dbReference>
<feature type="binding site" evidence="7">
    <location>
        <position position="83"/>
    </location>
    <ligand>
        <name>Ca(2+)</name>
        <dbReference type="ChEBI" id="CHEBI:29108"/>
        <label>3</label>
    </ligand>
</feature>
<keyword evidence="10" id="KW-1185">Reference proteome</keyword>
<reference evidence="9 10" key="1">
    <citation type="submission" date="2016-03" db="EMBL/GenBank/DDBJ databases">
        <title>Cyphomyrmex costatus WGS genome.</title>
        <authorList>
            <person name="Nygaard S."/>
            <person name="Hu H."/>
            <person name="Boomsma J."/>
            <person name="Zhang G."/>
        </authorList>
    </citation>
    <scope>NUCLEOTIDE SEQUENCE [LARGE SCALE GENOMIC DNA]</scope>
    <source>
        <strain evidence="9">MS0001</strain>
        <tissue evidence="9">Whole body</tissue>
    </source>
</reference>
<feature type="binding site" evidence="7">
    <location>
        <position position="144"/>
    </location>
    <ligand>
        <name>Zn(2+)</name>
        <dbReference type="ChEBI" id="CHEBI:29105"/>
        <label>2</label>
        <note>catalytic</note>
    </ligand>
</feature>
<dbReference type="Gene3D" id="3.30.420.10">
    <property type="entry name" value="Ribonuclease H-like superfamily/Ribonuclease H"/>
    <property type="match status" value="1"/>
</dbReference>
<dbReference type="Pfam" id="PF00413">
    <property type="entry name" value="Peptidase_M10"/>
    <property type="match status" value="1"/>
</dbReference>